<comment type="caution">
    <text evidence="2">The sequence shown here is derived from an EMBL/GenBank/DDBJ whole genome shotgun (WGS) entry which is preliminary data.</text>
</comment>
<dbReference type="GO" id="GO:0016791">
    <property type="term" value="F:phosphatase activity"/>
    <property type="evidence" value="ECO:0007669"/>
    <property type="project" value="InterPro"/>
</dbReference>
<dbReference type="NCBIfam" id="TIGR02251">
    <property type="entry name" value="HIF-SF_euk"/>
    <property type="match status" value="1"/>
</dbReference>
<evidence type="ECO:0000313" key="3">
    <source>
        <dbReference type="Proteomes" id="UP000187209"/>
    </source>
</evidence>
<gene>
    <name evidence="2" type="ORF">SteCoe_2107</name>
</gene>
<reference evidence="2 3" key="1">
    <citation type="submission" date="2016-11" db="EMBL/GenBank/DDBJ databases">
        <title>The macronuclear genome of Stentor coeruleus: a giant cell with tiny introns.</title>
        <authorList>
            <person name="Slabodnick M."/>
            <person name="Ruby J.G."/>
            <person name="Reiff S.B."/>
            <person name="Swart E.C."/>
            <person name="Gosai S."/>
            <person name="Prabakaran S."/>
            <person name="Witkowska E."/>
            <person name="Larue G.E."/>
            <person name="Fisher S."/>
            <person name="Freeman R.M."/>
            <person name="Gunawardena J."/>
            <person name="Chu W."/>
            <person name="Stover N.A."/>
            <person name="Gregory B.D."/>
            <person name="Nowacki M."/>
            <person name="Derisi J."/>
            <person name="Roy S.W."/>
            <person name="Marshall W.F."/>
            <person name="Sood P."/>
        </authorList>
    </citation>
    <scope>NUCLEOTIDE SEQUENCE [LARGE SCALE GENOMIC DNA]</scope>
    <source>
        <strain evidence="2">WM001</strain>
    </source>
</reference>
<dbReference type="SUPFAM" id="SSF56784">
    <property type="entry name" value="HAD-like"/>
    <property type="match status" value="1"/>
</dbReference>
<dbReference type="Gene3D" id="3.40.50.1000">
    <property type="entry name" value="HAD superfamily/HAD-like"/>
    <property type="match status" value="1"/>
</dbReference>
<dbReference type="SMART" id="SM00577">
    <property type="entry name" value="CPDc"/>
    <property type="match status" value="1"/>
</dbReference>
<dbReference type="InterPro" id="IPR011948">
    <property type="entry name" value="Dullard_phosphatase"/>
</dbReference>
<dbReference type="InterPro" id="IPR050365">
    <property type="entry name" value="TIM50"/>
</dbReference>
<sequence length="221" mass="25555">MTKPANTLITEAAMFIKYMPKAVCKVEEAIHLNKPPGYENKKTLILDLDETLIHAEDNPTNCHVCLKIPIKGQIGVNLRPYCFDLLKFASKEFEVIIFTASQKQYADAIIDHLDPSHHFVHHRLYREHCTANHEHYVKNIERIANRNLKDIIIVDNSIISFLLQLDNGVPISTWYSNINDFQLKLLIDYLKLMIPVNDIRVVNRHTFQLQKLIATAKITNE</sequence>
<dbReference type="InterPro" id="IPR036412">
    <property type="entry name" value="HAD-like_sf"/>
</dbReference>
<dbReference type="Proteomes" id="UP000187209">
    <property type="component" value="Unassembled WGS sequence"/>
</dbReference>
<dbReference type="InterPro" id="IPR004274">
    <property type="entry name" value="FCP1_dom"/>
</dbReference>
<dbReference type="PROSITE" id="PS50969">
    <property type="entry name" value="FCP1"/>
    <property type="match status" value="1"/>
</dbReference>
<dbReference type="FunFam" id="3.40.50.1000:FF:000093">
    <property type="entry name" value="NLI interacting factor-like phosphatase family protein"/>
    <property type="match status" value="1"/>
</dbReference>
<proteinExistence type="predicted"/>
<dbReference type="EMBL" id="MPUH01000023">
    <property type="protein sequence ID" value="OMJ94620.1"/>
    <property type="molecule type" value="Genomic_DNA"/>
</dbReference>
<dbReference type="InterPro" id="IPR023214">
    <property type="entry name" value="HAD_sf"/>
</dbReference>
<evidence type="ECO:0000259" key="1">
    <source>
        <dbReference type="PROSITE" id="PS50969"/>
    </source>
</evidence>
<accession>A0A1R2D074</accession>
<keyword evidence="3" id="KW-1185">Reference proteome</keyword>
<protein>
    <recommendedName>
        <fullName evidence="1">FCP1 homology domain-containing protein</fullName>
    </recommendedName>
</protein>
<dbReference type="Pfam" id="PF03031">
    <property type="entry name" value="NIF"/>
    <property type="match status" value="1"/>
</dbReference>
<dbReference type="OrthoDB" id="285188at2759"/>
<feature type="domain" description="FCP1 homology" evidence="1">
    <location>
        <begin position="37"/>
        <end position="193"/>
    </location>
</feature>
<dbReference type="PANTHER" id="PTHR12210">
    <property type="entry name" value="DULLARD PROTEIN PHOSPHATASE"/>
    <property type="match status" value="1"/>
</dbReference>
<name>A0A1R2D074_9CILI</name>
<organism evidence="2 3">
    <name type="scientific">Stentor coeruleus</name>
    <dbReference type="NCBI Taxonomy" id="5963"/>
    <lineage>
        <taxon>Eukaryota</taxon>
        <taxon>Sar</taxon>
        <taxon>Alveolata</taxon>
        <taxon>Ciliophora</taxon>
        <taxon>Postciliodesmatophora</taxon>
        <taxon>Heterotrichea</taxon>
        <taxon>Heterotrichida</taxon>
        <taxon>Stentoridae</taxon>
        <taxon>Stentor</taxon>
    </lineage>
</organism>
<evidence type="ECO:0000313" key="2">
    <source>
        <dbReference type="EMBL" id="OMJ94620.1"/>
    </source>
</evidence>
<dbReference type="AlphaFoldDB" id="A0A1R2D074"/>
<dbReference type="CDD" id="cd07521">
    <property type="entry name" value="HAD_FCP1-like"/>
    <property type="match status" value="1"/>
</dbReference>